<evidence type="ECO:0000256" key="1">
    <source>
        <dbReference type="SAM" id="MobiDB-lite"/>
    </source>
</evidence>
<feature type="region of interest" description="Disordered" evidence="1">
    <location>
        <begin position="83"/>
        <end position="120"/>
    </location>
</feature>
<keyword evidence="3" id="KW-1185">Reference proteome</keyword>
<sequence>MEGCFHIMYDVAKLWYRTYNRPVERSGDGKPSVESMGVSDWNKSNKEAGNEKRTWCVCHWHQGLPSLEEVGVVGGKQRVYGYDSPKNVNNDSVSPSHPGFARGFRGGGSDLVTPLKRRDS</sequence>
<name>A0ABQ5FZD2_9ASTR</name>
<dbReference type="Proteomes" id="UP001151760">
    <property type="component" value="Unassembled WGS sequence"/>
</dbReference>
<reference evidence="2" key="1">
    <citation type="journal article" date="2022" name="Int. J. Mol. Sci.">
        <title>Draft Genome of Tanacetum Coccineum: Genomic Comparison of Closely Related Tanacetum-Family Plants.</title>
        <authorList>
            <person name="Yamashiro T."/>
            <person name="Shiraishi A."/>
            <person name="Nakayama K."/>
            <person name="Satake H."/>
        </authorList>
    </citation>
    <scope>NUCLEOTIDE SEQUENCE</scope>
</reference>
<evidence type="ECO:0000313" key="3">
    <source>
        <dbReference type="Proteomes" id="UP001151760"/>
    </source>
</evidence>
<protein>
    <submittedName>
        <fullName evidence="2">Uncharacterized protein</fullName>
    </submittedName>
</protein>
<organism evidence="2 3">
    <name type="scientific">Tanacetum coccineum</name>
    <dbReference type="NCBI Taxonomy" id="301880"/>
    <lineage>
        <taxon>Eukaryota</taxon>
        <taxon>Viridiplantae</taxon>
        <taxon>Streptophyta</taxon>
        <taxon>Embryophyta</taxon>
        <taxon>Tracheophyta</taxon>
        <taxon>Spermatophyta</taxon>
        <taxon>Magnoliopsida</taxon>
        <taxon>eudicotyledons</taxon>
        <taxon>Gunneridae</taxon>
        <taxon>Pentapetalae</taxon>
        <taxon>asterids</taxon>
        <taxon>campanulids</taxon>
        <taxon>Asterales</taxon>
        <taxon>Asteraceae</taxon>
        <taxon>Asteroideae</taxon>
        <taxon>Anthemideae</taxon>
        <taxon>Anthemidinae</taxon>
        <taxon>Tanacetum</taxon>
    </lineage>
</organism>
<dbReference type="EMBL" id="BQNB010017850">
    <property type="protein sequence ID" value="GJT67912.1"/>
    <property type="molecule type" value="Genomic_DNA"/>
</dbReference>
<evidence type="ECO:0000313" key="2">
    <source>
        <dbReference type="EMBL" id="GJT67912.1"/>
    </source>
</evidence>
<accession>A0ABQ5FZD2</accession>
<feature type="region of interest" description="Disordered" evidence="1">
    <location>
        <begin position="22"/>
        <end position="49"/>
    </location>
</feature>
<comment type="caution">
    <text evidence="2">The sequence shown here is derived from an EMBL/GenBank/DDBJ whole genome shotgun (WGS) entry which is preliminary data.</text>
</comment>
<reference evidence="2" key="2">
    <citation type="submission" date="2022-01" db="EMBL/GenBank/DDBJ databases">
        <authorList>
            <person name="Yamashiro T."/>
            <person name="Shiraishi A."/>
            <person name="Satake H."/>
            <person name="Nakayama K."/>
        </authorList>
    </citation>
    <scope>NUCLEOTIDE SEQUENCE</scope>
</reference>
<feature type="compositionally biased region" description="Polar residues" evidence="1">
    <location>
        <begin position="86"/>
        <end position="95"/>
    </location>
</feature>
<gene>
    <name evidence="2" type="ORF">Tco_1019392</name>
</gene>
<proteinExistence type="predicted"/>